<dbReference type="SUPFAM" id="SSF54909">
    <property type="entry name" value="Dimeric alpha+beta barrel"/>
    <property type="match status" value="1"/>
</dbReference>
<comment type="caution">
    <text evidence="2">The sequence shown here is derived from an EMBL/GenBank/DDBJ whole genome shotgun (WGS) entry which is preliminary data.</text>
</comment>
<evidence type="ECO:0000259" key="1">
    <source>
        <dbReference type="Pfam" id="PF07045"/>
    </source>
</evidence>
<dbReference type="RefSeq" id="WP_135618788.1">
    <property type="nucleotide sequence ID" value="NZ_RQGG01000018.1"/>
</dbReference>
<dbReference type="AlphaFoldDB" id="A0A4R9JRZ3"/>
<dbReference type="InterPro" id="IPR011008">
    <property type="entry name" value="Dimeric_a/b-barrel"/>
</dbReference>
<dbReference type="InterPro" id="IPR010753">
    <property type="entry name" value="DUF1330"/>
</dbReference>
<evidence type="ECO:0000313" key="3">
    <source>
        <dbReference type="Proteomes" id="UP000297609"/>
    </source>
</evidence>
<dbReference type="Proteomes" id="UP000297609">
    <property type="component" value="Unassembled WGS sequence"/>
</dbReference>
<organism evidence="2 3">
    <name type="scientific">Leptospira kemamanensis</name>
    <dbReference type="NCBI Taxonomy" id="2484942"/>
    <lineage>
        <taxon>Bacteria</taxon>
        <taxon>Pseudomonadati</taxon>
        <taxon>Spirochaetota</taxon>
        <taxon>Spirochaetia</taxon>
        <taxon>Leptospirales</taxon>
        <taxon>Leptospiraceae</taxon>
        <taxon>Leptospira</taxon>
    </lineage>
</organism>
<evidence type="ECO:0000313" key="2">
    <source>
        <dbReference type="EMBL" id="TGL54431.1"/>
    </source>
</evidence>
<feature type="domain" description="DUF1330" evidence="1">
    <location>
        <begin position="18"/>
        <end position="93"/>
    </location>
</feature>
<proteinExistence type="predicted"/>
<keyword evidence="3" id="KW-1185">Reference proteome</keyword>
<reference evidence="2" key="1">
    <citation type="journal article" date="2019" name="PLoS Negl. Trop. Dis.">
        <title>Revisiting the worldwide diversity of Leptospira species in the environment.</title>
        <authorList>
            <person name="Vincent A.T."/>
            <person name="Schiettekatte O."/>
            <person name="Bourhy P."/>
            <person name="Veyrier F.J."/>
            <person name="Picardeau M."/>
        </authorList>
    </citation>
    <scope>NUCLEOTIDE SEQUENCE [LARGE SCALE GENOMIC DNA]</scope>
    <source>
        <strain evidence="2">201702454</strain>
    </source>
</reference>
<dbReference type="OrthoDB" id="5296554at2"/>
<gene>
    <name evidence="2" type="ORF">EHQ59_07295</name>
</gene>
<accession>A0A4R9JRZ3</accession>
<protein>
    <submittedName>
        <fullName evidence="2">DUF1330 domain-containing protein</fullName>
    </submittedName>
</protein>
<dbReference type="EMBL" id="RQGG01000018">
    <property type="protein sequence ID" value="TGL54431.1"/>
    <property type="molecule type" value="Genomic_DNA"/>
</dbReference>
<sequence length="114" mass="13515">MESKEHKKQKEILSFETIVGLQIKDESLYAEYRNAMKGLLEQYEGGFRYDFKIAETLKSETENPINRVFLIYFKTKEKKLSFFADPEYQKIRETYFVPSVASTTQIAAYERFVD</sequence>
<dbReference type="Pfam" id="PF07045">
    <property type="entry name" value="DUF1330"/>
    <property type="match status" value="1"/>
</dbReference>
<name>A0A4R9JRZ3_9LEPT</name>
<dbReference type="Gene3D" id="3.30.70.100">
    <property type="match status" value="1"/>
</dbReference>